<dbReference type="EMBL" id="JBIRWM010000038">
    <property type="protein sequence ID" value="MFI2162475.1"/>
    <property type="molecule type" value="Genomic_DNA"/>
</dbReference>
<dbReference type="SUPFAM" id="SSF56112">
    <property type="entry name" value="Protein kinase-like (PK-like)"/>
    <property type="match status" value="1"/>
</dbReference>
<organism evidence="2 3">
    <name type="scientific">Streptomyces olivaceoviridis</name>
    <name type="common">Streptomyces corchorusii</name>
    <dbReference type="NCBI Taxonomy" id="1921"/>
    <lineage>
        <taxon>Bacteria</taxon>
        <taxon>Bacillati</taxon>
        <taxon>Actinomycetota</taxon>
        <taxon>Actinomycetes</taxon>
        <taxon>Kitasatosporales</taxon>
        <taxon>Streptomycetaceae</taxon>
        <taxon>Streptomyces</taxon>
    </lineage>
</organism>
<dbReference type="Pfam" id="PF01636">
    <property type="entry name" value="APH"/>
    <property type="match status" value="1"/>
</dbReference>
<evidence type="ECO:0000313" key="3">
    <source>
        <dbReference type="Proteomes" id="UP001611397"/>
    </source>
</evidence>
<keyword evidence="3" id="KW-1185">Reference proteome</keyword>
<dbReference type="InterPro" id="IPR011009">
    <property type="entry name" value="Kinase-like_dom_sf"/>
</dbReference>
<dbReference type="RefSeq" id="WP_079082295.1">
    <property type="nucleotide sequence ID" value="NZ_JBIRUT010000005.1"/>
</dbReference>
<protein>
    <submittedName>
        <fullName evidence="2">Phosphotransferase</fullName>
    </submittedName>
</protein>
<dbReference type="Proteomes" id="UP001611397">
    <property type="component" value="Unassembled WGS sequence"/>
</dbReference>
<evidence type="ECO:0000313" key="2">
    <source>
        <dbReference type="EMBL" id="MFI2162475.1"/>
    </source>
</evidence>
<proteinExistence type="predicted"/>
<accession>A0ABW7VPP7</accession>
<gene>
    <name evidence="2" type="ORF">ACH49L_43765</name>
</gene>
<name>A0ABW7VPP7_STROI</name>
<comment type="caution">
    <text evidence="2">The sequence shown here is derived from an EMBL/GenBank/DDBJ whole genome shotgun (WGS) entry which is preliminary data.</text>
</comment>
<feature type="domain" description="Aminoglycoside phosphotransferase" evidence="1">
    <location>
        <begin position="30"/>
        <end position="82"/>
    </location>
</feature>
<sequence length="125" mass="13783">MPGADPDRWPELADADRVYLSGRLASPRRAIDDRGAVDQMLHGEPHPGNALSMKNGPLFIDLETYCRGPVEFDLAHAAEAVRAHYPGIGQRLLDGCPQLVIAMVAAWRWELGDQYRGEGGFTALW</sequence>
<dbReference type="InterPro" id="IPR002575">
    <property type="entry name" value="Aminoglycoside_PTrfase"/>
</dbReference>
<reference evidence="2 3" key="1">
    <citation type="submission" date="2024-10" db="EMBL/GenBank/DDBJ databases">
        <title>The Natural Products Discovery Center: Release of the First 8490 Sequenced Strains for Exploring Actinobacteria Biosynthetic Diversity.</title>
        <authorList>
            <person name="Kalkreuter E."/>
            <person name="Kautsar S.A."/>
            <person name="Yang D."/>
            <person name="Bader C.D."/>
            <person name="Teijaro C.N."/>
            <person name="Fluegel L."/>
            <person name="Davis C.M."/>
            <person name="Simpson J.R."/>
            <person name="Lauterbach L."/>
            <person name="Steele A.D."/>
            <person name="Gui C."/>
            <person name="Meng S."/>
            <person name="Li G."/>
            <person name="Viehrig K."/>
            <person name="Ye F."/>
            <person name="Su P."/>
            <person name="Kiefer A.F."/>
            <person name="Nichols A."/>
            <person name="Cepeda A.J."/>
            <person name="Yan W."/>
            <person name="Fan B."/>
            <person name="Jiang Y."/>
            <person name="Adhikari A."/>
            <person name="Zheng C.-J."/>
            <person name="Schuster L."/>
            <person name="Cowan T.M."/>
            <person name="Smanski M.J."/>
            <person name="Chevrette M.G."/>
            <person name="De Carvalho L.P.S."/>
            <person name="Shen B."/>
        </authorList>
    </citation>
    <scope>NUCLEOTIDE SEQUENCE [LARGE SCALE GENOMIC DNA]</scope>
    <source>
        <strain evidence="2 3">NPDC020295</strain>
    </source>
</reference>
<evidence type="ECO:0000259" key="1">
    <source>
        <dbReference type="Pfam" id="PF01636"/>
    </source>
</evidence>